<dbReference type="Proteomes" id="UP000070810">
    <property type="component" value="Unassembled WGS sequence"/>
</dbReference>
<organism evidence="2 3">
    <name type="scientific">Leucobacter chromiiresistens</name>
    <dbReference type="NCBI Taxonomy" id="1079994"/>
    <lineage>
        <taxon>Bacteria</taxon>
        <taxon>Bacillati</taxon>
        <taxon>Actinomycetota</taxon>
        <taxon>Actinomycetes</taxon>
        <taxon>Micrococcales</taxon>
        <taxon>Microbacteriaceae</taxon>
        <taxon>Leucobacter</taxon>
    </lineage>
</organism>
<feature type="region of interest" description="Disordered" evidence="1">
    <location>
        <begin position="58"/>
        <end position="97"/>
    </location>
</feature>
<name>A0A147ERK2_9MICO</name>
<dbReference type="PATRIC" id="fig|1079994.3.peg.60"/>
<comment type="caution">
    <text evidence="2">The sequence shown here is derived from an EMBL/GenBank/DDBJ whole genome shotgun (WGS) entry which is preliminary data.</text>
</comment>
<protein>
    <submittedName>
        <fullName evidence="2">Uncharacterized protein</fullName>
    </submittedName>
</protein>
<keyword evidence="3" id="KW-1185">Reference proteome</keyword>
<evidence type="ECO:0000313" key="2">
    <source>
        <dbReference type="EMBL" id="KTR87061.1"/>
    </source>
</evidence>
<proteinExistence type="predicted"/>
<dbReference type="EMBL" id="LDRK01000010">
    <property type="protein sequence ID" value="KTR87061.1"/>
    <property type="molecule type" value="Genomic_DNA"/>
</dbReference>
<sequence>MLRATGLAHVSEEAPLVELVKLLAREMDESPSASTATQYRAALSEVRKVLEAAAAPNREPKRVRGVQTADAAAGEVLPEPTSLAKFKQQRNIGSRDA</sequence>
<dbReference type="AlphaFoldDB" id="A0A147ERK2"/>
<gene>
    <name evidence="2" type="ORF">NS354_01830</name>
</gene>
<reference evidence="2 3" key="1">
    <citation type="journal article" date="2016" name="Front. Microbiol.">
        <title>Genomic Resource of Rice Seed Associated Bacteria.</title>
        <authorList>
            <person name="Midha S."/>
            <person name="Bansal K."/>
            <person name="Sharma S."/>
            <person name="Kumar N."/>
            <person name="Patil P.P."/>
            <person name="Chaudhry V."/>
            <person name="Patil P.B."/>
        </authorList>
    </citation>
    <scope>NUCLEOTIDE SEQUENCE [LARGE SCALE GENOMIC DNA]</scope>
    <source>
        <strain evidence="2 3">NS354</strain>
    </source>
</reference>
<evidence type="ECO:0000256" key="1">
    <source>
        <dbReference type="SAM" id="MobiDB-lite"/>
    </source>
</evidence>
<evidence type="ECO:0000313" key="3">
    <source>
        <dbReference type="Proteomes" id="UP000070810"/>
    </source>
</evidence>
<accession>A0A147ERK2</accession>